<name>A0ABY9H5I0_9GAMM</name>
<dbReference type="GO" id="GO:0016757">
    <property type="term" value="F:glycosyltransferase activity"/>
    <property type="evidence" value="ECO:0007669"/>
    <property type="project" value="UniProtKB-KW"/>
</dbReference>
<sequence length="259" mass="29778">MPLISIVTPSHNSARFVSETIQSVLDQSFVEWEMIIVDDFSTDDSVEMIKAFVERDSRINLIRLTKNSGAALARNAAIEVAKGRYIAFLDSDDLWLPYKLEKQLAFMQANNYPFAYTAYDKIDEEGLVLGRIGAPGKVSYSDLLKTCSIGCLTAMYDADFFGKIYMPVNTKREDFATWLKLLKEVDYAYGLNENLAQYRVYKNQTSANKAKMAKENWRLYRDVERLSFLTATYYFSHYAIRGFLRTKFPVLARRLGMLD</sequence>
<reference evidence="2 3" key="1">
    <citation type="submission" date="2023-08" db="EMBL/GenBank/DDBJ databases">
        <title>Transcriptome Analysis of Halomonas alkalicola CICC 11012s to Identify the Genes Involved in Alkaline Tolerances.</title>
        <authorList>
            <person name="Zhai L."/>
        </authorList>
    </citation>
    <scope>NUCLEOTIDE SEQUENCE [LARGE SCALE GENOMIC DNA]</scope>
    <source>
        <strain evidence="2 3">CICC 11012s</strain>
    </source>
</reference>
<dbReference type="RefSeq" id="WP_305501547.1">
    <property type="nucleotide sequence ID" value="NZ_CP131913.1"/>
</dbReference>
<keyword evidence="3" id="KW-1185">Reference proteome</keyword>
<feature type="domain" description="Glycosyltransferase 2-like" evidence="1">
    <location>
        <begin position="5"/>
        <end position="127"/>
    </location>
</feature>
<dbReference type="EC" id="2.4.-.-" evidence="2"/>
<organism evidence="2 3">
    <name type="scientific">Halomonas alkalicola</name>
    <dbReference type="NCBI Taxonomy" id="1930622"/>
    <lineage>
        <taxon>Bacteria</taxon>
        <taxon>Pseudomonadati</taxon>
        <taxon>Pseudomonadota</taxon>
        <taxon>Gammaproteobacteria</taxon>
        <taxon>Oceanospirillales</taxon>
        <taxon>Halomonadaceae</taxon>
        <taxon>Halomonas</taxon>
    </lineage>
</organism>
<dbReference type="PANTHER" id="PTHR22916:SF3">
    <property type="entry name" value="UDP-GLCNAC:BETAGAL BETA-1,3-N-ACETYLGLUCOSAMINYLTRANSFERASE-LIKE PROTEIN 1"/>
    <property type="match status" value="1"/>
</dbReference>
<proteinExistence type="predicted"/>
<evidence type="ECO:0000313" key="3">
    <source>
        <dbReference type="Proteomes" id="UP001235344"/>
    </source>
</evidence>
<dbReference type="Proteomes" id="UP001235344">
    <property type="component" value="Chromosome"/>
</dbReference>
<dbReference type="SUPFAM" id="SSF53448">
    <property type="entry name" value="Nucleotide-diphospho-sugar transferases"/>
    <property type="match status" value="1"/>
</dbReference>
<evidence type="ECO:0000259" key="1">
    <source>
        <dbReference type="Pfam" id="PF00535"/>
    </source>
</evidence>
<accession>A0ABY9H5I0</accession>
<dbReference type="PANTHER" id="PTHR22916">
    <property type="entry name" value="GLYCOSYLTRANSFERASE"/>
    <property type="match status" value="1"/>
</dbReference>
<dbReference type="Pfam" id="PF00535">
    <property type="entry name" value="Glycos_transf_2"/>
    <property type="match status" value="1"/>
</dbReference>
<evidence type="ECO:0000313" key="2">
    <source>
        <dbReference type="EMBL" id="WLI73741.1"/>
    </source>
</evidence>
<dbReference type="Gene3D" id="3.90.550.10">
    <property type="entry name" value="Spore Coat Polysaccharide Biosynthesis Protein SpsA, Chain A"/>
    <property type="match status" value="1"/>
</dbReference>
<protein>
    <submittedName>
        <fullName evidence="2">Glycosyltransferase family 2 protein</fullName>
        <ecNumber evidence="2">2.4.-.-</ecNumber>
    </submittedName>
</protein>
<dbReference type="EMBL" id="CP131913">
    <property type="protein sequence ID" value="WLI73741.1"/>
    <property type="molecule type" value="Genomic_DNA"/>
</dbReference>
<keyword evidence="2" id="KW-0328">Glycosyltransferase</keyword>
<gene>
    <name evidence="2" type="ORF">B6N23_02020</name>
</gene>
<keyword evidence="2" id="KW-0808">Transferase</keyword>
<dbReference type="InterPro" id="IPR001173">
    <property type="entry name" value="Glyco_trans_2-like"/>
</dbReference>
<dbReference type="InterPro" id="IPR029044">
    <property type="entry name" value="Nucleotide-diphossugar_trans"/>
</dbReference>